<dbReference type="GO" id="GO:0016887">
    <property type="term" value="F:ATP hydrolysis activity"/>
    <property type="evidence" value="ECO:0007669"/>
    <property type="project" value="RHEA"/>
</dbReference>
<dbReference type="Pfam" id="PF21530">
    <property type="entry name" value="Pif1_2B_dom"/>
    <property type="match status" value="1"/>
</dbReference>
<dbReference type="CDD" id="cd18809">
    <property type="entry name" value="SF1_C_RecD"/>
    <property type="match status" value="1"/>
</dbReference>
<keyword evidence="2" id="KW-0547">Nucleotide-binding</keyword>
<evidence type="ECO:0000256" key="1">
    <source>
        <dbReference type="ARBA" id="ARBA00023242"/>
    </source>
</evidence>
<keyword evidence="2 6" id="KW-0347">Helicase</keyword>
<keyword evidence="2" id="KW-0378">Hydrolase</keyword>
<proteinExistence type="inferred from homology"/>
<comment type="similarity">
    <text evidence="2">Belongs to the helicase family.</text>
</comment>
<dbReference type="Gene3D" id="3.40.50.300">
    <property type="entry name" value="P-loop containing nucleotide triphosphate hydrolases"/>
    <property type="match status" value="1"/>
</dbReference>
<evidence type="ECO:0000313" key="7">
    <source>
        <dbReference type="Proteomes" id="UP000311919"/>
    </source>
</evidence>
<organism evidence="6 7">
    <name type="scientific">Schistosoma japonicum</name>
    <name type="common">Blood fluke</name>
    <dbReference type="NCBI Taxonomy" id="6182"/>
    <lineage>
        <taxon>Eukaryota</taxon>
        <taxon>Metazoa</taxon>
        <taxon>Spiralia</taxon>
        <taxon>Lophotrochozoa</taxon>
        <taxon>Platyhelminthes</taxon>
        <taxon>Trematoda</taxon>
        <taxon>Digenea</taxon>
        <taxon>Strigeidida</taxon>
        <taxon>Schistosomatoidea</taxon>
        <taxon>Schistosomatidae</taxon>
        <taxon>Schistosoma</taxon>
    </lineage>
</organism>
<dbReference type="AlphaFoldDB" id="A0A4Z2DA62"/>
<dbReference type="Pfam" id="PF05970">
    <property type="entry name" value="PIF1"/>
    <property type="match status" value="1"/>
</dbReference>
<evidence type="ECO:0000259" key="4">
    <source>
        <dbReference type="Pfam" id="PF21530"/>
    </source>
</evidence>
<accession>A0A4Z2DA62</accession>
<dbReference type="GO" id="GO:0005524">
    <property type="term" value="F:ATP binding"/>
    <property type="evidence" value="ECO:0007669"/>
    <property type="project" value="UniProtKB-KW"/>
</dbReference>
<feature type="domain" description="DNA helicase Pif1-like DEAD-box helicase" evidence="3">
    <location>
        <begin position="230"/>
        <end position="424"/>
    </location>
</feature>
<comment type="cofactor">
    <cofactor evidence="2">
        <name>Mg(2+)</name>
        <dbReference type="ChEBI" id="CHEBI:18420"/>
    </cofactor>
</comment>
<dbReference type="InterPro" id="IPR010285">
    <property type="entry name" value="DNA_helicase_pif1-like_DEAD"/>
</dbReference>
<keyword evidence="2" id="KW-0233">DNA recombination</keyword>
<evidence type="ECO:0000256" key="2">
    <source>
        <dbReference type="RuleBase" id="RU363044"/>
    </source>
</evidence>
<evidence type="ECO:0000259" key="5">
    <source>
        <dbReference type="Pfam" id="PF25344"/>
    </source>
</evidence>
<keyword evidence="2" id="KW-0234">DNA repair</keyword>
<keyword evidence="2" id="KW-0067">ATP-binding</keyword>
<dbReference type="SUPFAM" id="SSF52540">
    <property type="entry name" value="P-loop containing nucleoside triphosphate hydrolases"/>
    <property type="match status" value="2"/>
</dbReference>
<dbReference type="GO" id="GO:0043139">
    <property type="term" value="F:5'-3' DNA helicase activity"/>
    <property type="evidence" value="ECO:0007669"/>
    <property type="project" value="UniProtKB-EC"/>
</dbReference>
<protein>
    <recommendedName>
        <fullName evidence="2">ATP-dependent DNA helicase</fullName>
        <ecNumber evidence="2">5.6.2.3</ecNumber>
    </recommendedName>
</protein>
<keyword evidence="1" id="KW-0539">Nucleus</keyword>
<dbReference type="InterPro" id="IPR049163">
    <property type="entry name" value="Pif1-like_2B_dom"/>
</dbReference>
<gene>
    <name evidence="6" type="ORF">EWB00_002981</name>
</gene>
<evidence type="ECO:0000259" key="3">
    <source>
        <dbReference type="Pfam" id="PF05970"/>
    </source>
</evidence>
<dbReference type="PANTHER" id="PTHR47642:SF7">
    <property type="entry name" value="ATP-DEPENDENT DNA HELICASE PIF1"/>
    <property type="match status" value="1"/>
</dbReference>
<comment type="caution">
    <text evidence="6">The sequence shown here is derived from an EMBL/GenBank/DDBJ whole genome shotgun (WGS) entry which is preliminary data.</text>
</comment>
<dbReference type="STRING" id="6182.A0A4Z2DA62"/>
<dbReference type="PANTHER" id="PTHR47642">
    <property type="entry name" value="ATP-DEPENDENT DNA HELICASE"/>
    <property type="match status" value="1"/>
</dbReference>
<dbReference type="EMBL" id="SKCS01000193">
    <property type="protein sequence ID" value="TNN13375.1"/>
    <property type="molecule type" value="Genomic_DNA"/>
</dbReference>
<comment type="catalytic activity">
    <reaction evidence="2">
        <text>ATP + H2O = ADP + phosphate + H(+)</text>
        <dbReference type="Rhea" id="RHEA:13065"/>
        <dbReference type="ChEBI" id="CHEBI:15377"/>
        <dbReference type="ChEBI" id="CHEBI:15378"/>
        <dbReference type="ChEBI" id="CHEBI:30616"/>
        <dbReference type="ChEBI" id="CHEBI:43474"/>
        <dbReference type="ChEBI" id="CHEBI:456216"/>
        <dbReference type="EC" id="5.6.2.3"/>
    </reaction>
</comment>
<dbReference type="Pfam" id="PF25344">
    <property type="entry name" value="PH_LRR1"/>
    <property type="match status" value="1"/>
</dbReference>
<dbReference type="CDD" id="cd18037">
    <property type="entry name" value="DEXSc_Pif1_like"/>
    <property type="match status" value="1"/>
</dbReference>
<dbReference type="GO" id="GO:0006310">
    <property type="term" value="P:DNA recombination"/>
    <property type="evidence" value="ECO:0007669"/>
    <property type="project" value="UniProtKB-KW"/>
</dbReference>
<keyword evidence="7" id="KW-1185">Reference proteome</keyword>
<dbReference type="OrthoDB" id="272985at2759"/>
<name>A0A4Z2DA62_SCHJA</name>
<dbReference type="InterPro" id="IPR057437">
    <property type="entry name" value="PIF1/LRR1_PH"/>
</dbReference>
<dbReference type="GO" id="GO:0006281">
    <property type="term" value="P:DNA repair"/>
    <property type="evidence" value="ECO:0007669"/>
    <property type="project" value="UniProtKB-KW"/>
</dbReference>
<dbReference type="Proteomes" id="UP000311919">
    <property type="component" value="Unassembled WGS sequence"/>
</dbReference>
<dbReference type="InterPro" id="IPR027417">
    <property type="entry name" value="P-loop_NTPase"/>
</dbReference>
<sequence length="681" mass="76487">MSLSVRCSVVIEELASDKCTVKRRIALRESQISAVRDDLQQILIRITPMDNSSCKKMIKKSMGYPVIELDLYKSFLSQGKATICLPVHSVRLMISNCPPDKLRLFLGTLRTKFKAQRTNILKRLTVPDAPPTSVSLLEEISPLPLPRKISRSCPKVIEPFPCDMSAINFKQEPISPTCSPKHESIHTAPLVSTPVRKVAVKIRKDNDRSFGHICDLWKSDTSSHPGHDQQMAVINYIKQGYNVFCTGGAGTGKSQLIRRVVGLLPPEYTAVTASTGTAANLINGLTIHAFSGLGSLLESNLRMDKDNFLAWINLLRTRLKFRPDIVARWQKLRHLVIDEISMLSNRLFTRLELLATECRHSMNRNSEHQAFGGIQLVVFGDFFQLPPVVHLSESNNKFAFQSSSWVKCHFRVIELTHSWRQFDDPKLAHLLSVIREGQCPEWAVKILRSRLVSELDNDQDKSKAMATRLCTHRADADAWNQRKLDELPGSCKTYRSQDKGVEKGNSITLDSACPAPSVLNLKIGAQVMLLRNLDTSRGLVNGARGVVEKINIDTGLPEVRFYSSKSNGSSNSILHVVQIEKWTIRGVNAEEIASRRQLPLTLAWAISIHKSQGITLDDAELALSKVFECGQAYVALSRCRNLNGLRLLDWRPEVIRADPNVIKFYAKIREMNHKAKNKMTC</sequence>
<feature type="domain" description="DNA helicase Pif1-like 2B" evidence="4">
    <location>
        <begin position="508"/>
        <end position="548"/>
    </location>
</feature>
<feature type="domain" description="PIF1/LRR1 pleckstrin homology" evidence="5">
    <location>
        <begin position="5"/>
        <end position="122"/>
    </location>
</feature>
<keyword evidence="2" id="KW-0227">DNA damage</keyword>
<dbReference type="GO" id="GO:0000723">
    <property type="term" value="P:telomere maintenance"/>
    <property type="evidence" value="ECO:0007669"/>
    <property type="project" value="InterPro"/>
</dbReference>
<dbReference type="InterPro" id="IPR051055">
    <property type="entry name" value="PIF1_helicase"/>
</dbReference>
<dbReference type="EC" id="5.6.2.3" evidence="2"/>
<evidence type="ECO:0000313" key="6">
    <source>
        <dbReference type="EMBL" id="TNN13375.1"/>
    </source>
</evidence>
<reference evidence="6 7" key="1">
    <citation type="submission" date="2019-03" db="EMBL/GenBank/DDBJ databases">
        <title>An improved genome assembly of the fluke Schistosoma japonicum.</title>
        <authorList>
            <person name="Hu W."/>
            <person name="Luo F."/>
            <person name="Yin M."/>
            <person name="Mo X."/>
            <person name="Sun C."/>
            <person name="Wu Q."/>
            <person name="Zhu B."/>
            <person name="Xiang M."/>
            <person name="Wang J."/>
            <person name="Wang Y."/>
            <person name="Zhang T."/>
            <person name="Xu B."/>
            <person name="Zheng H."/>
            <person name="Feng Z."/>
        </authorList>
    </citation>
    <scope>NUCLEOTIDE SEQUENCE [LARGE SCALE GENOMIC DNA]</scope>
    <source>
        <strain evidence="6">HuSjv2</strain>
        <tissue evidence="6">Worms</tissue>
    </source>
</reference>